<proteinExistence type="predicted"/>
<dbReference type="Pfam" id="PF00566">
    <property type="entry name" value="RabGAP-TBC"/>
    <property type="match status" value="1"/>
</dbReference>
<reference evidence="2" key="1">
    <citation type="submission" date="2020-11" db="EMBL/GenBank/DDBJ databases">
        <authorList>
            <person name="Tran Van P."/>
        </authorList>
    </citation>
    <scope>NUCLEOTIDE SEQUENCE</scope>
</reference>
<dbReference type="InterPro" id="IPR035969">
    <property type="entry name" value="Rab-GAP_TBC_sf"/>
</dbReference>
<dbReference type="EMBL" id="OA577513">
    <property type="protein sequence ID" value="CAD7205909.1"/>
    <property type="molecule type" value="Genomic_DNA"/>
</dbReference>
<name>A0A7R8VYR0_TIMDO</name>
<evidence type="ECO:0000259" key="1">
    <source>
        <dbReference type="Pfam" id="PF00566"/>
    </source>
</evidence>
<dbReference type="InterPro" id="IPR000195">
    <property type="entry name" value="Rab-GAP-TBC_dom"/>
</dbReference>
<protein>
    <recommendedName>
        <fullName evidence="1">Rab-GAP TBC domain-containing protein</fullName>
    </recommendedName>
</protein>
<organism evidence="2">
    <name type="scientific">Timema douglasi</name>
    <name type="common">Walking stick</name>
    <dbReference type="NCBI Taxonomy" id="61478"/>
    <lineage>
        <taxon>Eukaryota</taxon>
        <taxon>Metazoa</taxon>
        <taxon>Ecdysozoa</taxon>
        <taxon>Arthropoda</taxon>
        <taxon>Hexapoda</taxon>
        <taxon>Insecta</taxon>
        <taxon>Pterygota</taxon>
        <taxon>Neoptera</taxon>
        <taxon>Polyneoptera</taxon>
        <taxon>Phasmatodea</taxon>
        <taxon>Timematodea</taxon>
        <taxon>Timematoidea</taxon>
        <taxon>Timematidae</taxon>
        <taxon>Timema</taxon>
    </lineage>
</organism>
<sequence length="366" mass="41238">MQCLCCRHRYKLRASSHQRVHHAVFVLSTQVRATSLLSPTCSPCSVCVFDTGTSYEPLLTNVLTMQCLCCRHRYELRASSHQRVHHAVFVLSTQVLATSLLSCPPCSVSVVDTGTSYETPLTNVFTMQCLCCRHRYELRASSHQRVHHAVFVLSTQVRTTSLLSPTCSPCSVCVVDTGTSYEPPLTNVFTMQWFLTLFSNCLPQVTVLRVWDLIFLEGNEVLLRTALAIWDGLADRIMAVTSADEFYSIMGVLTREMLEFGLMDTNNIVKTIVTIAPFPFPELPDLRDKYLYNITPWTQTVSTAAKRGLRLFYSDDDEETDEDDERIAIATAGNPVGTEVAHIEESRFTFFETNSAAPLFALNYWL</sequence>
<feature type="domain" description="Rab-GAP TBC" evidence="1">
    <location>
        <begin position="187"/>
        <end position="231"/>
    </location>
</feature>
<dbReference type="AlphaFoldDB" id="A0A7R8VYR0"/>
<dbReference type="SUPFAM" id="SSF47923">
    <property type="entry name" value="Ypt/Rab-GAP domain of gyp1p"/>
    <property type="match status" value="1"/>
</dbReference>
<accession>A0A7R8VYR0</accession>
<dbReference type="PANTHER" id="PTHR13399:SF2">
    <property type="entry name" value="TRANSLOCON-ASSOCIATED PROTEIN SUBUNIT GAMMA"/>
    <property type="match status" value="1"/>
</dbReference>
<dbReference type="Gene3D" id="1.10.472.80">
    <property type="entry name" value="Ypt/Rab-GAP domain of gyp1p, domain 3"/>
    <property type="match status" value="1"/>
</dbReference>
<dbReference type="PANTHER" id="PTHR13399">
    <property type="entry name" value="TRANSLOCON-ASSOCIATED PROTEIN TRAP , GAMMA SUBUNIT"/>
    <property type="match status" value="1"/>
</dbReference>
<gene>
    <name evidence="2" type="ORF">TDIB3V08_LOCUS12059</name>
</gene>
<dbReference type="GO" id="GO:0005783">
    <property type="term" value="C:endoplasmic reticulum"/>
    <property type="evidence" value="ECO:0007669"/>
    <property type="project" value="TreeGrafter"/>
</dbReference>
<evidence type="ECO:0000313" key="2">
    <source>
        <dbReference type="EMBL" id="CAD7205909.1"/>
    </source>
</evidence>